<protein>
    <submittedName>
        <fullName evidence="3">Arsenate reductase ArsC</fullName>
    </submittedName>
</protein>
<keyword evidence="1" id="KW-0059">Arsenical resistance</keyword>
<accession>A0AA97I324</accession>
<dbReference type="PANTHER" id="PTHR43428">
    <property type="entry name" value="ARSENATE REDUCTASE"/>
    <property type="match status" value="1"/>
</dbReference>
<sequence length="156" mass="17639">MEQKTEKIKGEISEIKHFPVNMKSLKKSVLFVCTYNSARSPMAEGILKNLYGDRYESFSAGLYLGETDKRAVAVLAESGIDIKEHKPQTLGMVSDKKFDYIVFLCENAHMSAHYLPESKQTVIHYVNVPAGFGDDGLSGFRMLRESLSDWINIYFS</sequence>
<dbReference type="PANTHER" id="PTHR43428:SF1">
    <property type="entry name" value="ARSENATE REDUCTASE"/>
    <property type="match status" value="1"/>
</dbReference>
<proteinExistence type="predicted"/>
<dbReference type="CDD" id="cd16345">
    <property type="entry name" value="LMWP_ArsC"/>
    <property type="match status" value="1"/>
</dbReference>
<dbReference type="InterPro" id="IPR036196">
    <property type="entry name" value="Ptyr_pPase_sf"/>
</dbReference>
<evidence type="ECO:0000259" key="2">
    <source>
        <dbReference type="SMART" id="SM00226"/>
    </source>
</evidence>
<feature type="domain" description="Phosphotyrosine protein phosphatase I" evidence="2">
    <location>
        <begin position="27"/>
        <end position="153"/>
    </location>
</feature>
<dbReference type="Gene3D" id="3.40.50.2300">
    <property type="match status" value="1"/>
</dbReference>
<dbReference type="EMBL" id="CP043875">
    <property type="protein sequence ID" value="WOF16905.1"/>
    <property type="molecule type" value="Genomic_DNA"/>
</dbReference>
<reference evidence="3 4" key="1">
    <citation type="submission" date="2019-09" db="EMBL/GenBank/DDBJ databases">
        <title>The complete genome of Methanoplanus sp. FWC-SCC4.</title>
        <authorList>
            <person name="Chen S.-C."/>
            <person name="Zhou Y.-Z."/>
            <person name="Lai M.-C."/>
        </authorList>
    </citation>
    <scope>NUCLEOTIDE SEQUENCE [LARGE SCALE GENOMIC DNA]</scope>
    <source>
        <strain evidence="3 4">FWC-SCC4</strain>
    </source>
</reference>
<evidence type="ECO:0000256" key="1">
    <source>
        <dbReference type="ARBA" id="ARBA00022849"/>
    </source>
</evidence>
<organism evidence="3 4">
    <name type="scientific">Methanochimaera problematica</name>
    <dbReference type="NCBI Taxonomy" id="2609417"/>
    <lineage>
        <taxon>Archaea</taxon>
        <taxon>Methanobacteriati</taxon>
        <taxon>Methanobacteriota</taxon>
        <taxon>Stenosarchaea group</taxon>
        <taxon>Methanomicrobia</taxon>
        <taxon>Methanomicrobiales</taxon>
        <taxon>Methanomicrobiaceae</taxon>
        <taxon>Methanochimaera</taxon>
    </lineage>
</organism>
<dbReference type="Proteomes" id="UP001301797">
    <property type="component" value="Chromosome"/>
</dbReference>
<dbReference type="Pfam" id="PF01451">
    <property type="entry name" value="LMWPc"/>
    <property type="match status" value="1"/>
</dbReference>
<evidence type="ECO:0000313" key="4">
    <source>
        <dbReference type="Proteomes" id="UP001301797"/>
    </source>
</evidence>
<dbReference type="AlphaFoldDB" id="A0AA97I324"/>
<name>A0AA97I324_9EURY</name>
<dbReference type="GO" id="GO:0046685">
    <property type="term" value="P:response to arsenic-containing substance"/>
    <property type="evidence" value="ECO:0007669"/>
    <property type="project" value="UniProtKB-KW"/>
</dbReference>
<evidence type="ECO:0000313" key="3">
    <source>
        <dbReference type="EMBL" id="WOF16905.1"/>
    </source>
</evidence>
<gene>
    <name evidence="3" type="ORF">F1737_09500</name>
</gene>
<dbReference type="SMART" id="SM00226">
    <property type="entry name" value="LMWPc"/>
    <property type="match status" value="1"/>
</dbReference>
<dbReference type="KEGG" id="mefw:F1737_09500"/>
<dbReference type="SUPFAM" id="SSF52788">
    <property type="entry name" value="Phosphotyrosine protein phosphatases I"/>
    <property type="match status" value="1"/>
</dbReference>
<keyword evidence="4" id="KW-1185">Reference proteome</keyword>
<dbReference type="InterPro" id="IPR023485">
    <property type="entry name" value="Ptyr_pPase"/>
</dbReference>